<reference evidence="1 2" key="1">
    <citation type="submission" date="2018-10" db="EMBL/GenBank/DDBJ databases">
        <title>Transmission dynamics of multidrug resistant bacteria on intensive care unit surfaces.</title>
        <authorList>
            <person name="D'Souza A.W."/>
            <person name="Potter R.F."/>
            <person name="Wallace M."/>
            <person name="Shupe A."/>
            <person name="Patel S."/>
            <person name="Sun S."/>
            <person name="Gul D."/>
            <person name="Kwon J.H."/>
            <person name="Andleeb S."/>
            <person name="Burnham C.-A.D."/>
            <person name="Dantas G."/>
        </authorList>
    </citation>
    <scope>NUCLEOTIDE SEQUENCE [LARGE SCALE GENOMIC DNA]</scope>
    <source>
        <strain evidence="1 2">PX_177</strain>
    </source>
</reference>
<proteinExistence type="predicted"/>
<protein>
    <submittedName>
        <fullName evidence="1">Uncharacterized protein</fullName>
    </submittedName>
</protein>
<dbReference type="AlphaFoldDB" id="A0A3R8V7W5"/>
<name>A0A3R8V7W5_9GAMM</name>
<comment type="caution">
    <text evidence="1">The sequence shown here is derived from an EMBL/GenBank/DDBJ whole genome shotgun (WGS) entry which is preliminary data.</text>
</comment>
<organism evidence="1 2">
    <name type="scientific">Stutzerimonas xanthomarina</name>
    <dbReference type="NCBI Taxonomy" id="271420"/>
    <lineage>
        <taxon>Bacteria</taxon>
        <taxon>Pseudomonadati</taxon>
        <taxon>Pseudomonadota</taxon>
        <taxon>Gammaproteobacteria</taxon>
        <taxon>Pseudomonadales</taxon>
        <taxon>Pseudomonadaceae</taxon>
        <taxon>Stutzerimonas</taxon>
    </lineage>
</organism>
<dbReference type="EMBL" id="RHQL01000019">
    <property type="protein sequence ID" value="RRV05089.1"/>
    <property type="molecule type" value="Genomic_DNA"/>
</dbReference>
<dbReference type="Proteomes" id="UP000276506">
    <property type="component" value="Unassembled WGS sequence"/>
</dbReference>
<accession>A0A3R8V7W5</accession>
<evidence type="ECO:0000313" key="1">
    <source>
        <dbReference type="EMBL" id="RRV05089.1"/>
    </source>
</evidence>
<sequence>MSSNYRRDLSRRLHNGFETVQGLPVVWQVVCWDAVNDGASHGIVRPISTEALANWAKGVLAKHYPGRTYEVNCYPLAKPVEAAQLTTFESWAMDEVKRLELAQRQAG</sequence>
<gene>
    <name evidence="1" type="ORF">EGJ28_21440</name>
</gene>
<dbReference type="RefSeq" id="WP_125940337.1">
    <property type="nucleotide sequence ID" value="NZ_RHQL01000019.1"/>
</dbReference>
<evidence type="ECO:0000313" key="2">
    <source>
        <dbReference type="Proteomes" id="UP000276506"/>
    </source>
</evidence>